<keyword evidence="1" id="KW-0238">DNA-binding</keyword>
<dbReference type="InterPro" id="IPR038137">
    <property type="entry name" value="Excisionase-like_sf"/>
</dbReference>
<evidence type="ECO:0000313" key="4">
    <source>
        <dbReference type="EMBL" id="QQK04801.1"/>
    </source>
</evidence>
<organism evidence="4 5">
    <name type="scientific">Burkholderia anthina</name>
    <dbReference type="NCBI Taxonomy" id="179879"/>
    <lineage>
        <taxon>Bacteria</taxon>
        <taxon>Pseudomonadati</taxon>
        <taxon>Pseudomonadota</taxon>
        <taxon>Betaproteobacteria</taxon>
        <taxon>Burkholderiales</taxon>
        <taxon>Burkholderiaceae</taxon>
        <taxon>Burkholderia</taxon>
        <taxon>Burkholderia cepacia complex</taxon>
    </lineage>
</organism>
<dbReference type="InterPro" id="IPR012884">
    <property type="entry name" value="Excisionase-like"/>
</dbReference>
<feature type="domain" description="Excisionase-like" evidence="3">
    <location>
        <begin position="1"/>
        <end position="58"/>
    </location>
</feature>
<dbReference type="GO" id="GO:0003677">
    <property type="term" value="F:DNA binding"/>
    <property type="evidence" value="ECO:0007669"/>
    <property type="project" value="UniProtKB-KW"/>
</dbReference>
<dbReference type="KEGG" id="bann:JFN94_26100"/>
<keyword evidence="2" id="KW-0233">DNA recombination</keyword>
<dbReference type="GO" id="GO:0006310">
    <property type="term" value="P:DNA recombination"/>
    <property type="evidence" value="ECO:0007669"/>
    <property type="project" value="UniProtKB-KW"/>
</dbReference>
<proteinExistence type="predicted"/>
<dbReference type="AlphaFoldDB" id="A0A7T7AJC4"/>
<evidence type="ECO:0000313" key="5">
    <source>
        <dbReference type="Proteomes" id="UP000596205"/>
    </source>
</evidence>
<evidence type="ECO:0000259" key="3">
    <source>
        <dbReference type="Pfam" id="PF07825"/>
    </source>
</evidence>
<dbReference type="SUPFAM" id="SSF46955">
    <property type="entry name" value="Putative DNA-binding domain"/>
    <property type="match status" value="1"/>
</dbReference>
<dbReference type="RefSeq" id="WP_199568842.1">
    <property type="nucleotide sequence ID" value="NZ_CP066770.1"/>
</dbReference>
<reference evidence="4 5" key="1">
    <citation type="submission" date="2020-12" db="EMBL/GenBank/DDBJ databases">
        <title>Complete genome sequence of Burkholderia anthina BJQ0011.</title>
        <authorList>
            <person name="Xu Y."/>
        </authorList>
    </citation>
    <scope>NUCLEOTIDE SEQUENCE [LARGE SCALE GENOMIC DNA]</scope>
    <source>
        <strain evidence="4 5">BJQ0011</strain>
    </source>
</reference>
<dbReference type="Proteomes" id="UP000596205">
    <property type="component" value="Chromosome 2"/>
</dbReference>
<accession>A0A7T7AJC4</accession>
<dbReference type="Gene3D" id="1.10.1660.20">
    <property type="match status" value="1"/>
</dbReference>
<gene>
    <name evidence="4" type="ORF">JFN94_26100</name>
</gene>
<evidence type="ECO:0000256" key="1">
    <source>
        <dbReference type="ARBA" id="ARBA00023125"/>
    </source>
</evidence>
<name>A0A7T7AJC4_9BURK</name>
<sequence>MKIRLSDWLQREFSPAPAMRTASRWVKEGKIYPPPIKVGNAYYVEQNAVYQDSARPRLIHRIA</sequence>
<evidence type="ECO:0000256" key="2">
    <source>
        <dbReference type="ARBA" id="ARBA00023172"/>
    </source>
</evidence>
<dbReference type="InterPro" id="IPR009061">
    <property type="entry name" value="DNA-bd_dom_put_sf"/>
</dbReference>
<dbReference type="EMBL" id="CP066770">
    <property type="protein sequence ID" value="QQK04801.1"/>
    <property type="molecule type" value="Genomic_DNA"/>
</dbReference>
<dbReference type="Pfam" id="PF07825">
    <property type="entry name" value="Exc"/>
    <property type="match status" value="1"/>
</dbReference>
<protein>
    <submittedName>
        <fullName evidence="4">Excisionase</fullName>
    </submittedName>
</protein>